<proteinExistence type="predicted"/>
<evidence type="ECO:0000256" key="2">
    <source>
        <dbReference type="ARBA" id="ARBA00023136"/>
    </source>
</evidence>
<sequence>MPSTTDEDLDDQKTDTAAEDTATSDGDATEGPADAASEPGSAADGENDDAEPATPGRRRRRFLVGALAALAVAGFATSGYLGWQLWHNRQVEQAAAQAQTAAVAYAQVLTSIDSNNVDENFAQVLDGSTGEFKDMYTKSSTQLRQLLIDNEASARGVVLESAVQSASENQVVVLLFVDQSVQNASVPDPRIDRSRIKMTMDYVDGRWRASQVELP</sequence>
<evidence type="ECO:0000313" key="6">
    <source>
        <dbReference type="Proteomes" id="UP000466785"/>
    </source>
</evidence>
<evidence type="ECO:0008006" key="7">
    <source>
        <dbReference type="Google" id="ProtNLM"/>
    </source>
</evidence>
<protein>
    <recommendedName>
        <fullName evidence="7">Mce protein</fullName>
    </recommendedName>
</protein>
<dbReference type="EMBL" id="AP022570">
    <property type="protein sequence ID" value="BBX50236.1"/>
    <property type="molecule type" value="Genomic_DNA"/>
</dbReference>
<evidence type="ECO:0000256" key="4">
    <source>
        <dbReference type="SAM" id="Phobius"/>
    </source>
</evidence>
<dbReference type="RefSeq" id="WP_163672966.1">
    <property type="nucleotide sequence ID" value="NZ_AP022570.1"/>
</dbReference>
<dbReference type="Proteomes" id="UP000466785">
    <property type="component" value="Chromosome"/>
</dbReference>
<dbReference type="PANTHER" id="PTHR37042:SF4">
    <property type="entry name" value="OUTER MEMBRANE PROTEIN RV1973"/>
    <property type="match status" value="1"/>
</dbReference>
<dbReference type="GO" id="GO:0016020">
    <property type="term" value="C:membrane"/>
    <property type="evidence" value="ECO:0007669"/>
    <property type="project" value="UniProtKB-SubCell"/>
</dbReference>
<evidence type="ECO:0000256" key="3">
    <source>
        <dbReference type="SAM" id="MobiDB-lite"/>
    </source>
</evidence>
<feature type="compositionally biased region" description="Acidic residues" evidence="3">
    <location>
        <begin position="1"/>
        <end position="10"/>
    </location>
</feature>
<keyword evidence="4" id="KW-0812">Transmembrane</keyword>
<accession>A0A6N4V421</accession>
<keyword evidence="2 4" id="KW-0472">Membrane</keyword>
<name>A0A6N4V421_9MYCO</name>
<evidence type="ECO:0000256" key="1">
    <source>
        <dbReference type="ARBA" id="ARBA00004370"/>
    </source>
</evidence>
<dbReference type="AlphaFoldDB" id="A0A6N4V421"/>
<keyword evidence="4" id="KW-1133">Transmembrane helix</keyword>
<reference evidence="5 6" key="1">
    <citation type="journal article" date="2019" name="Emerg. Microbes Infect.">
        <title>Comprehensive subspecies identification of 175 nontuberculous mycobacteria species based on 7547 genomic profiles.</title>
        <authorList>
            <person name="Matsumoto Y."/>
            <person name="Kinjo T."/>
            <person name="Motooka D."/>
            <person name="Nabeya D."/>
            <person name="Jung N."/>
            <person name="Uechi K."/>
            <person name="Horii T."/>
            <person name="Iida T."/>
            <person name="Fujita J."/>
            <person name="Nakamura S."/>
        </authorList>
    </citation>
    <scope>NUCLEOTIDE SEQUENCE [LARGE SCALE GENOMIC DNA]</scope>
    <source>
        <strain evidence="5 6">JCM 12603</strain>
    </source>
</reference>
<dbReference type="KEGG" id="mpof:MPOR_12620"/>
<feature type="region of interest" description="Disordered" evidence="3">
    <location>
        <begin position="1"/>
        <end position="57"/>
    </location>
</feature>
<keyword evidence="6" id="KW-1185">Reference proteome</keyword>
<gene>
    <name evidence="5" type="ORF">MPOR_12620</name>
</gene>
<organism evidence="5 6">
    <name type="scientific">Mycolicibacterium poriferae</name>
    <dbReference type="NCBI Taxonomy" id="39694"/>
    <lineage>
        <taxon>Bacteria</taxon>
        <taxon>Bacillati</taxon>
        <taxon>Actinomycetota</taxon>
        <taxon>Actinomycetes</taxon>
        <taxon>Mycobacteriales</taxon>
        <taxon>Mycobacteriaceae</taxon>
        <taxon>Mycolicibacterium</taxon>
    </lineage>
</organism>
<evidence type="ECO:0000313" key="5">
    <source>
        <dbReference type="EMBL" id="BBX50236.1"/>
    </source>
</evidence>
<comment type="subcellular location">
    <subcellularLocation>
        <location evidence="1">Membrane</location>
    </subcellularLocation>
</comment>
<feature type="transmembrane region" description="Helical" evidence="4">
    <location>
        <begin position="62"/>
        <end position="83"/>
    </location>
</feature>
<dbReference type="PANTHER" id="PTHR37042">
    <property type="entry name" value="OUTER MEMBRANE PROTEIN RV1973"/>
    <property type="match status" value="1"/>
</dbReference>